<evidence type="ECO:0000256" key="5">
    <source>
        <dbReference type="ARBA" id="ARBA00022490"/>
    </source>
</evidence>
<comment type="catalytic activity">
    <reaction evidence="1 15">
        <text>alpha,alpha-trehalose + H2O = alpha-D-glucose + beta-D-glucose</text>
        <dbReference type="Rhea" id="RHEA:32675"/>
        <dbReference type="ChEBI" id="CHEBI:15377"/>
        <dbReference type="ChEBI" id="CHEBI:15903"/>
        <dbReference type="ChEBI" id="CHEBI:16551"/>
        <dbReference type="ChEBI" id="CHEBI:17925"/>
        <dbReference type="EC" id="3.2.1.28"/>
    </reaction>
</comment>
<dbReference type="GO" id="GO:0003723">
    <property type="term" value="F:RNA binding"/>
    <property type="evidence" value="ECO:0007669"/>
    <property type="project" value="UniProtKB-KW"/>
</dbReference>
<feature type="region of interest" description="Disordered" evidence="16">
    <location>
        <begin position="72"/>
        <end position="92"/>
    </location>
</feature>
<keyword evidence="10" id="KW-0694">RNA-binding</keyword>
<sequence length="1029" mass="116202">MSTARTESPVILGLSNQNGQIRGSGKPGGGGGGGGGGGNGGGGPQLNPIKGTINNGDSLPATTNAVIKPGDDWKKNLKLPPKDMRMKTSDVTSTKGNEFEDYCLKRELLMGIFEMGWEKPSPIQEESIPIALSGRDILARAKNGTGKSGAYLIPLLERIDLKRDCIQAFVIVPTRELALQVSQICIQVSKHMGGVKVMATTGGTNLRDDIMRLDETVHVVIATPGRILDLIKKGVAKVNQVQMTVLDEADKLLSQDFVVMMEDLLSFLPKQRQILLYSATFPLSVQKFMSSHLQKPYEINLMEELTLKGVTQYYAYVTERQKVHCLNTLFSRLQINQSIIFCNSSQRVELLAKKISQLGYSCFYIHAKMRQEHRNRVFHDFRNGLCRNLVCTDLFTRGIDIQAVNVVINFDFPKLGETYLHRIGRSGRFGHLAKVTKTPSHEQPALSPFPFAPFLPPSNVQSETAVLLVSSENVVLPPPCDSEIYCSGPILDQIQRAKLYEDDKYFVDMKLKVSPDIISSAFQNLSNVFPVVPREKLQEFINMYFEKPGSEFETWTPPDWHNKPEFLNKINDKQLREWAFKIHQLWKQLGKKIRDDVREQPQLYSQIYTPYPVVVPGGRFRELYYWDSYWVINGLLLSEMTDTAKGMIQNFLYLIEKYGSVPNGGRIYYERRSQPPFLTLMVESYYRATEDKEFLRAAVPRLDQEYRFWMQNRSASVSVNGSVHRLNRFDVQVGLPRPESYTDDLELAEGLSDDSKQQLWMDLKAGAESGWDFSARWYVNSSGQNSGTLRDTRTSQILPSDLNALLCRTEKTLASFHRLLGSQESAVLYEQAAEERQRAMDAVLWDDQRGAWFDYNLLTGSKHLGFYPSNLAPLWAQCYSNEERAQRAVQYLKGSGALHFPNGVPTSLKESGQQWDYPNAWPPLQHMLIEGLSKLPSEDAKQIAQDLAQKWIRTNWMAYTKYEAMFEKYDVNGDGKPGGGGEYEVQLGFGWTNGVALQLLDQFGCCLTSGNRCTGPGLLLLLSLLLMLR</sequence>
<dbReference type="GO" id="GO:0003724">
    <property type="term" value="F:RNA helicase activity"/>
    <property type="evidence" value="ECO:0007669"/>
    <property type="project" value="UniProtKB-EC"/>
</dbReference>
<proteinExistence type="inferred from homology"/>
<dbReference type="Pfam" id="PF01204">
    <property type="entry name" value="Trehalase"/>
    <property type="match status" value="1"/>
</dbReference>
<evidence type="ECO:0000259" key="19">
    <source>
        <dbReference type="PROSITE" id="PS51195"/>
    </source>
</evidence>
<comment type="catalytic activity">
    <reaction evidence="13">
        <text>ATP + H2O = ADP + phosphate + H(+)</text>
        <dbReference type="Rhea" id="RHEA:13065"/>
        <dbReference type="ChEBI" id="CHEBI:15377"/>
        <dbReference type="ChEBI" id="CHEBI:15378"/>
        <dbReference type="ChEBI" id="CHEBI:30616"/>
        <dbReference type="ChEBI" id="CHEBI:43474"/>
        <dbReference type="ChEBI" id="CHEBI:456216"/>
        <dbReference type="EC" id="3.6.4.13"/>
    </reaction>
</comment>
<evidence type="ECO:0000256" key="2">
    <source>
        <dbReference type="ARBA" id="ARBA00004201"/>
    </source>
</evidence>
<dbReference type="InterPro" id="IPR014014">
    <property type="entry name" value="RNA_helicase_DEAD_Q_motif"/>
</dbReference>
<evidence type="ECO:0000256" key="7">
    <source>
        <dbReference type="ARBA" id="ARBA00022801"/>
    </source>
</evidence>
<evidence type="ECO:0000259" key="18">
    <source>
        <dbReference type="PROSITE" id="PS51194"/>
    </source>
</evidence>
<comment type="similarity">
    <text evidence="3 15">Belongs to the glycosyl hydrolase 37 family.</text>
</comment>
<dbReference type="CDD" id="cd17940">
    <property type="entry name" value="DEADc_DDX6"/>
    <property type="match status" value="1"/>
</dbReference>
<comment type="similarity">
    <text evidence="12">Belongs to the DEAD box helicase family. DDX6/DHH1 subfamily.</text>
</comment>
<keyword evidence="8" id="KW-0347">Helicase</keyword>
<evidence type="ECO:0000259" key="17">
    <source>
        <dbReference type="PROSITE" id="PS51192"/>
    </source>
</evidence>
<dbReference type="PROSITE" id="PS51195">
    <property type="entry name" value="Q_MOTIF"/>
    <property type="match status" value="1"/>
</dbReference>
<dbReference type="PANTHER" id="PTHR23403:SF1">
    <property type="entry name" value="TREHALASE"/>
    <property type="match status" value="1"/>
</dbReference>
<evidence type="ECO:0000256" key="15">
    <source>
        <dbReference type="RuleBase" id="RU361180"/>
    </source>
</evidence>
<evidence type="ECO:0000256" key="12">
    <source>
        <dbReference type="ARBA" id="ARBA00038316"/>
    </source>
</evidence>
<evidence type="ECO:0000256" key="4">
    <source>
        <dbReference type="ARBA" id="ARBA00019905"/>
    </source>
</evidence>
<dbReference type="PROSITE" id="PS00927">
    <property type="entry name" value="TREHALASE_1"/>
    <property type="match status" value="1"/>
</dbReference>
<organism evidence="20 21">
    <name type="scientific">Knipowitschia caucasica</name>
    <name type="common">Caucasian dwarf goby</name>
    <name type="synonym">Pomatoschistus caucasicus</name>
    <dbReference type="NCBI Taxonomy" id="637954"/>
    <lineage>
        <taxon>Eukaryota</taxon>
        <taxon>Metazoa</taxon>
        <taxon>Chordata</taxon>
        <taxon>Craniata</taxon>
        <taxon>Vertebrata</taxon>
        <taxon>Euteleostomi</taxon>
        <taxon>Actinopterygii</taxon>
        <taxon>Neopterygii</taxon>
        <taxon>Teleostei</taxon>
        <taxon>Neoteleostei</taxon>
        <taxon>Acanthomorphata</taxon>
        <taxon>Gobiaria</taxon>
        <taxon>Gobiiformes</taxon>
        <taxon>Gobioidei</taxon>
        <taxon>Gobiidae</taxon>
        <taxon>Gobiinae</taxon>
        <taxon>Knipowitschia</taxon>
    </lineage>
</organism>
<dbReference type="InterPro" id="IPR000629">
    <property type="entry name" value="RNA-helicase_DEAD-box_CS"/>
</dbReference>
<feature type="compositionally biased region" description="Basic and acidic residues" evidence="16">
    <location>
        <begin position="72"/>
        <end position="88"/>
    </location>
</feature>
<accession>A0AAV2J5A4</accession>
<keyword evidence="7 15" id="KW-0378">Hydrolase</keyword>
<evidence type="ECO:0000313" key="21">
    <source>
        <dbReference type="Proteomes" id="UP001497482"/>
    </source>
</evidence>
<evidence type="ECO:0000256" key="9">
    <source>
        <dbReference type="ARBA" id="ARBA00022840"/>
    </source>
</evidence>
<feature type="domain" description="Helicase C-terminal" evidence="18">
    <location>
        <begin position="309"/>
        <end position="475"/>
    </location>
</feature>
<dbReference type="GO" id="GO:0005524">
    <property type="term" value="F:ATP binding"/>
    <property type="evidence" value="ECO:0007669"/>
    <property type="project" value="UniProtKB-KW"/>
</dbReference>
<dbReference type="SMART" id="SM00487">
    <property type="entry name" value="DEXDc"/>
    <property type="match status" value="1"/>
</dbReference>
<evidence type="ECO:0000256" key="1">
    <source>
        <dbReference type="ARBA" id="ARBA00001576"/>
    </source>
</evidence>
<evidence type="ECO:0000256" key="11">
    <source>
        <dbReference type="ARBA" id="ARBA00023295"/>
    </source>
</evidence>
<dbReference type="InterPro" id="IPR011545">
    <property type="entry name" value="DEAD/DEAH_box_helicase_dom"/>
</dbReference>
<dbReference type="Pfam" id="PF00271">
    <property type="entry name" value="Helicase_C"/>
    <property type="match status" value="1"/>
</dbReference>
<dbReference type="Pfam" id="PF00270">
    <property type="entry name" value="DEAD"/>
    <property type="match status" value="1"/>
</dbReference>
<dbReference type="PANTHER" id="PTHR23403">
    <property type="entry name" value="TREHALASE"/>
    <property type="match status" value="1"/>
</dbReference>
<dbReference type="PRINTS" id="PR00744">
    <property type="entry name" value="GLHYDRLASE37"/>
</dbReference>
<dbReference type="EC" id="3.2.1.28" evidence="15"/>
<dbReference type="AlphaFoldDB" id="A0AAV2J5A4"/>
<dbReference type="FunFam" id="3.40.50.300:FF:000364">
    <property type="entry name" value="ATP-dependent RNA helicase DDX6"/>
    <property type="match status" value="1"/>
</dbReference>
<evidence type="ECO:0000256" key="8">
    <source>
        <dbReference type="ARBA" id="ARBA00022806"/>
    </source>
</evidence>
<keyword evidence="6" id="KW-0547">Nucleotide-binding</keyword>
<dbReference type="CDD" id="cd18787">
    <property type="entry name" value="SF2_C_DEAD"/>
    <property type="match status" value="1"/>
</dbReference>
<name>A0AAV2J5A4_KNICA</name>
<evidence type="ECO:0000256" key="3">
    <source>
        <dbReference type="ARBA" id="ARBA00005615"/>
    </source>
</evidence>
<evidence type="ECO:0000256" key="14">
    <source>
        <dbReference type="PROSITE-ProRule" id="PRU00552"/>
    </source>
</evidence>
<dbReference type="PROSITE" id="PS00039">
    <property type="entry name" value="DEAD_ATP_HELICASE"/>
    <property type="match status" value="1"/>
</dbReference>
<dbReference type="GO" id="GO:0004555">
    <property type="term" value="F:alpha,alpha-trehalase activity"/>
    <property type="evidence" value="ECO:0007669"/>
    <property type="project" value="UniProtKB-EC"/>
</dbReference>
<comment type="subcellular location">
    <subcellularLocation>
        <location evidence="2">Cytoplasm</location>
        <location evidence="2">P-body</location>
    </subcellularLocation>
</comment>
<evidence type="ECO:0000313" key="20">
    <source>
        <dbReference type="EMBL" id="CAL1571005.1"/>
    </source>
</evidence>
<evidence type="ECO:0000256" key="13">
    <source>
        <dbReference type="ARBA" id="ARBA00047984"/>
    </source>
</evidence>
<evidence type="ECO:0000256" key="10">
    <source>
        <dbReference type="ARBA" id="ARBA00022884"/>
    </source>
</evidence>
<dbReference type="GO" id="GO:0000932">
    <property type="term" value="C:P-body"/>
    <property type="evidence" value="ECO:0007669"/>
    <property type="project" value="UniProtKB-SubCell"/>
</dbReference>
<dbReference type="GO" id="GO:0005993">
    <property type="term" value="P:trehalose catabolic process"/>
    <property type="evidence" value="ECO:0007669"/>
    <property type="project" value="TreeGrafter"/>
</dbReference>
<gene>
    <name evidence="20" type="ORF">KC01_LOCUS3192</name>
</gene>
<dbReference type="Gene3D" id="3.40.50.300">
    <property type="entry name" value="P-loop containing nucleotide triphosphate hydrolases"/>
    <property type="match status" value="2"/>
</dbReference>
<dbReference type="SUPFAM" id="SSF48208">
    <property type="entry name" value="Six-hairpin glycosidases"/>
    <property type="match status" value="1"/>
</dbReference>
<dbReference type="InterPro" id="IPR008928">
    <property type="entry name" value="6-hairpin_glycosidase_sf"/>
</dbReference>
<protein>
    <recommendedName>
        <fullName evidence="4 15">Trehalase</fullName>
        <ecNumber evidence="15">3.2.1.28</ecNumber>
    </recommendedName>
    <alternativeName>
        <fullName evidence="15">Alpha-trehalose glucohydrolase</fullName>
    </alternativeName>
</protein>
<feature type="compositionally biased region" description="Gly residues" evidence="16">
    <location>
        <begin position="25"/>
        <end position="44"/>
    </location>
</feature>
<dbReference type="SMART" id="SM00490">
    <property type="entry name" value="HELICc"/>
    <property type="match status" value="1"/>
</dbReference>
<dbReference type="InterPro" id="IPR027417">
    <property type="entry name" value="P-loop_NTPase"/>
</dbReference>
<dbReference type="InterPro" id="IPR014001">
    <property type="entry name" value="Helicase_ATP-bd"/>
</dbReference>
<dbReference type="InterPro" id="IPR001661">
    <property type="entry name" value="Glyco_hydro_37"/>
</dbReference>
<feature type="domain" description="DEAD-box RNA helicase Q" evidence="19">
    <location>
        <begin position="97"/>
        <end position="125"/>
    </location>
</feature>
<dbReference type="Proteomes" id="UP001497482">
    <property type="component" value="Chromosome 10"/>
</dbReference>
<evidence type="ECO:0000256" key="16">
    <source>
        <dbReference type="SAM" id="MobiDB-lite"/>
    </source>
</evidence>
<feature type="region of interest" description="Disordered" evidence="16">
    <location>
        <begin position="1"/>
        <end position="56"/>
    </location>
</feature>
<dbReference type="PROSITE" id="PS51194">
    <property type="entry name" value="HELICASE_CTER"/>
    <property type="match status" value="1"/>
</dbReference>
<dbReference type="InterPro" id="IPR018232">
    <property type="entry name" value="Glyco_hydro_37_CS"/>
</dbReference>
<dbReference type="Gene3D" id="1.50.10.10">
    <property type="match status" value="1"/>
</dbReference>
<dbReference type="SUPFAM" id="SSF52540">
    <property type="entry name" value="P-loop containing nucleoside triphosphate hydrolases"/>
    <property type="match status" value="1"/>
</dbReference>
<feature type="domain" description="Helicase ATP-binding" evidence="17">
    <location>
        <begin position="128"/>
        <end position="299"/>
    </location>
</feature>
<dbReference type="InterPro" id="IPR012341">
    <property type="entry name" value="6hp_glycosidase-like_sf"/>
</dbReference>
<feature type="short sequence motif" description="Q motif" evidence="14">
    <location>
        <begin position="97"/>
        <end position="125"/>
    </location>
</feature>
<dbReference type="PROSITE" id="PS00928">
    <property type="entry name" value="TREHALASE_2"/>
    <property type="match status" value="1"/>
</dbReference>
<dbReference type="EMBL" id="OZ035832">
    <property type="protein sequence ID" value="CAL1571005.1"/>
    <property type="molecule type" value="Genomic_DNA"/>
</dbReference>
<keyword evidence="5" id="KW-0963">Cytoplasm</keyword>
<reference evidence="20 21" key="1">
    <citation type="submission" date="2024-04" db="EMBL/GenBank/DDBJ databases">
        <authorList>
            <person name="Waldvogel A.-M."/>
            <person name="Schoenle A."/>
        </authorList>
    </citation>
    <scope>NUCLEOTIDE SEQUENCE [LARGE SCALE GENOMIC DNA]</scope>
</reference>
<keyword evidence="9" id="KW-0067">ATP-binding</keyword>
<dbReference type="InterPro" id="IPR001650">
    <property type="entry name" value="Helicase_C-like"/>
</dbReference>
<keyword evidence="21" id="KW-1185">Reference proteome</keyword>
<evidence type="ECO:0000256" key="6">
    <source>
        <dbReference type="ARBA" id="ARBA00022741"/>
    </source>
</evidence>
<keyword evidence="11 15" id="KW-0326">Glycosidase</keyword>
<dbReference type="PROSITE" id="PS51192">
    <property type="entry name" value="HELICASE_ATP_BIND_1"/>
    <property type="match status" value="1"/>
</dbReference>